<feature type="domain" description="ABC transporter" evidence="6">
    <location>
        <begin position="20"/>
        <end position="256"/>
    </location>
</feature>
<keyword evidence="8" id="KW-1185">Reference proteome</keyword>
<evidence type="ECO:0000256" key="2">
    <source>
        <dbReference type="ARBA" id="ARBA00022741"/>
    </source>
</evidence>
<evidence type="ECO:0000256" key="3">
    <source>
        <dbReference type="ARBA" id="ARBA00022840"/>
    </source>
</evidence>
<gene>
    <name evidence="7" type="ORF">PSU4_02220</name>
</gene>
<dbReference type="CDD" id="cd03214">
    <property type="entry name" value="ABC_Iron-Siderophores_B12_Hemin"/>
    <property type="match status" value="1"/>
</dbReference>
<dbReference type="AlphaFoldDB" id="A0A511DE68"/>
<organism evidence="7 8">
    <name type="scientific">Pseudonocardia sulfidoxydans NBRC 16205</name>
    <dbReference type="NCBI Taxonomy" id="1223511"/>
    <lineage>
        <taxon>Bacteria</taxon>
        <taxon>Bacillati</taxon>
        <taxon>Actinomycetota</taxon>
        <taxon>Actinomycetes</taxon>
        <taxon>Pseudonocardiales</taxon>
        <taxon>Pseudonocardiaceae</taxon>
        <taxon>Pseudonocardia</taxon>
    </lineage>
</organism>
<dbReference type="Proteomes" id="UP000321685">
    <property type="component" value="Unassembled WGS sequence"/>
</dbReference>
<name>A0A511DE68_9PSEU</name>
<keyword evidence="1" id="KW-0813">Transport</keyword>
<accession>A0A511DE68</accession>
<evidence type="ECO:0000313" key="8">
    <source>
        <dbReference type="Proteomes" id="UP000321685"/>
    </source>
</evidence>
<dbReference type="EMBL" id="BJVJ01000001">
    <property type="protein sequence ID" value="GEL21268.1"/>
    <property type="molecule type" value="Genomic_DNA"/>
</dbReference>
<sequence length="355" mass="36876">MTDHGRGGATGKRNGPRGGLSVEDLAVGYRGTAVLHGLTARAEPGELTVLLGPNGAGKSTLLRTLAGLQRPLTGTIRLGDADLLAMPAADRAVQLAVVLTDRVDPGLLTGRELVALGRHPHTGARGRLRPADEAAIEAAVRAVGAGHLAARRVAELSDGERQRILTARALAQDPALLLLDEPSAFLDVSSRVALLGLLRTLARDRGIAVVVSTHDLELVLRLADHVWLVDPAGGLCSGPPEELVADGAVAAVFDTAGLAFDPVTGTFAVADDTDRRAVVVAGQPHRALIGRVLARHGWSATVDGPAEAEIEHLGGSRFTVRHRGRSAFVDGWSALRSWAAQPPTPATRLSAGTPT</sequence>
<dbReference type="PROSITE" id="PS50893">
    <property type="entry name" value="ABC_TRANSPORTER_2"/>
    <property type="match status" value="1"/>
</dbReference>
<keyword evidence="4" id="KW-1278">Translocase</keyword>
<dbReference type="SMART" id="SM00382">
    <property type="entry name" value="AAA"/>
    <property type="match status" value="1"/>
</dbReference>
<dbReference type="Gene3D" id="3.40.50.300">
    <property type="entry name" value="P-loop containing nucleotide triphosphate hydrolases"/>
    <property type="match status" value="1"/>
</dbReference>
<evidence type="ECO:0000256" key="1">
    <source>
        <dbReference type="ARBA" id="ARBA00022448"/>
    </source>
</evidence>
<comment type="caution">
    <text evidence="7">The sequence shown here is derived from an EMBL/GenBank/DDBJ whole genome shotgun (WGS) entry which is preliminary data.</text>
</comment>
<dbReference type="InterPro" id="IPR003593">
    <property type="entry name" value="AAA+_ATPase"/>
</dbReference>
<dbReference type="GO" id="GO:0005524">
    <property type="term" value="F:ATP binding"/>
    <property type="evidence" value="ECO:0007669"/>
    <property type="project" value="UniProtKB-KW"/>
</dbReference>
<feature type="region of interest" description="Disordered" evidence="5">
    <location>
        <begin position="1"/>
        <end position="20"/>
    </location>
</feature>
<dbReference type="Pfam" id="PF00005">
    <property type="entry name" value="ABC_tran"/>
    <property type="match status" value="1"/>
</dbReference>
<dbReference type="RefSeq" id="WP_222596128.1">
    <property type="nucleotide sequence ID" value="NZ_BJVJ01000001.1"/>
</dbReference>
<evidence type="ECO:0000256" key="4">
    <source>
        <dbReference type="ARBA" id="ARBA00022967"/>
    </source>
</evidence>
<dbReference type="SUPFAM" id="SSF52540">
    <property type="entry name" value="P-loop containing nucleoside triphosphate hydrolases"/>
    <property type="match status" value="1"/>
</dbReference>
<protein>
    <recommendedName>
        <fullName evidence="6">ABC transporter domain-containing protein</fullName>
    </recommendedName>
</protein>
<dbReference type="PANTHER" id="PTHR42794:SF1">
    <property type="entry name" value="HEMIN IMPORT ATP-BINDING PROTEIN HMUV"/>
    <property type="match status" value="1"/>
</dbReference>
<keyword evidence="2" id="KW-0547">Nucleotide-binding</keyword>
<reference evidence="7 8" key="1">
    <citation type="submission" date="2019-07" db="EMBL/GenBank/DDBJ databases">
        <title>Whole genome shotgun sequence of Pseudonocardia sulfidoxydans NBRC 16205.</title>
        <authorList>
            <person name="Hosoyama A."/>
            <person name="Uohara A."/>
            <person name="Ohji S."/>
            <person name="Ichikawa N."/>
        </authorList>
    </citation>
    <scope>NUCLEOTIDE SEQUENCE [LARGE SCALE GENOMIC DNA]</scope>
    <source>
        <strain evidence="7 8">NBRC 16205</strain>
    </source>
</reference>
<keyword evidence="3" id="KW-0067">ATP-binding</keyword>
<proteinExistence type="predicted"/>
<dbReference type="InterPro" id="IPR003439">
    <property type="entry name" value="ABC_transporter-like_ATP-bd"/>
</dbReference>
<evidence type="ECO:0000256" key="5">
    <source>
        <dbReference type="SAM" id="MobiDB-lite"/>
    </source>
</evidence>
<evidence type="ECO:0000313" key="7">
    <source>
        <dbReference type="EMBL" id="GEL21268.1"/>
    </source>
</evidence>
<dbReference type="InterPro" id="IPR027417">
    <property type="entry name" value="P-loop_NTPase"/>
</dbReference>
<dbReference type="PANTHER" id="PTHR42794">
    <property type="entry name" value="HEMIN IMPORT ATP-BINDING PROTEIN HMUV"/>
    <property type="match status" value="1"/>
</dbReference>
<dbReference type="GO" id="GO:0016887">
    <property type="term" value="F:ATP hydrolysis activity"/>
    <property type="evidence" value="ECO:0007669"/>
    <property type="project" value="InterPro"/>
</dbReference>
<evidence type="ECO:0000259" key="6">
    <source>
        <dbReference type="PROSITE" id="PS50893"/>
    </source>
</evidence>